<dbReference type="AlphaFoldDB" id="A0AAP3U0I3"/>
<reference evidence="4" key="1">
    <citation type="journal article" date="2023" name="PeerJ">
        <title>Selection and evaluation of lactic acid bacteria from chicken feces in Thailand as potential probiotics.</title>
        <authorList>
            <person name="Khurajog B."/>
            <person name="Disastra Y."/>
            <person name="Lawwyne L.D."/>
            <person name="Sirichokchatchawan W."/>
            <person name="Niyomtham W."/>
            <person name="Yindee J."/>
            <person name="Hampson D.J."/>
            <person name="Prapasarakul N."/>
        </authorList>
    </citation>
    <scope>NUCLEOTIDE SEQUENCE</scope>
    <source>
        <strain evidence="4">BF9</strain>
    </source>
</reference>
<keyword evidence="2" id="KW-1133">Transmembrane helix</keyword>
<sequence>MKAKKVFGYVATMVLVLSVIGVLVFKFYEYKAFKTIKTSTSSVSNKINQQKPFSVLLLGVDTGSDGRIDRGLSDSMMVATLNPRTKQTLLYSVPRDSLAEIKTNHAKKDVQKINAAYEIGKAPVAKKTVSAFLGMPLDYSVTIDMGALKELVDFVGGVTVKTDIVVSFDGQTIPKGTHHLNGEKALAYTRMRYQDPRGDYGRQLRQQEVLMQIVHKLQSPQYMFRIPTLMNKLGSHISTDLTTQQIEKLISHYHQCTKHVVTKQLVGREAWINGSSYQVIDTANLQSASDQLRKNLGLTSKKLHNTETKLNELNTDFFSNLNSTTYNTAGLDTTYYTDNTY</sequence>
<accession>A0AAP3U0I3</accession>
<dbReference type="Gene3D" id="3.40.630.190">
    <property type="entry name" value="LCP protein"/>
    <property type="match status" value="1"/>
</dbReference>
<dbReference type="GeneID" id="57365883"/>
<dbReference type="InterPro" id="IPR004474">
    <property type="entry name" value="LytR_CpsA_psr"/>
</dbReference>
<dbReference type="NCBIfam" id="TIGR00350">
    <property type="entry name" value="lytR_cpsA_psr"/>
    <property type="match status" value="1"/>
</dbReference>
<protein>
    <submittedName>
        <fullName evidence="4">LCP family protein</fullName>
    </submittedName>
</protein>
<dbReference type="Pfam" id="PF03816">
    <property type="entry name" value="LytR_cpsA_psr"/>
    <property type="match status" value="1"/>
</dbReference>
<dbReference type="Proteomes" id="UP001280897">
    <property type="component" value="Unassembled WGS sequence"/>
</dbReference>
<dbReference type="PANTHER" id="PTHR33392:SF6">
    <property type="entry name" value="POLYISOPRENYL-TEICHOIC ACID--PEPTIDOGLYCAN TEICHOIC ACID TRANSFERASE TAGU"/>
    <property type="match status" value="1"/>
</dbReference>
<organism evidence="4 5">
    <name type="scientific">Pediococcus acidilactici</name>
    <dbReference type="NCBI Taxonomy" id="1254"/>
    <lineage>
        <taxon>Bacteria</taxon>
        <taxon>Bacillati</taxon>
        <taxon>Bacillota</taxon>
        <taxon>Bacilli</taxon>
        <taxon>Lactobacillales</taxon>
        <taxon>Lactobacillaceae</taxon>
        <taxon>Pediococcus</taxon>
        <taxon>Pediococcus acidilactici group</taxon>
    </lineage>
</organism>
<gene>
    <name evidence="4" type="ORF">R0G89_01370</name>
</gene>
<dbReference type="RefSeq" id="WP_008840948.1">
    <property type="nucleotide sequence ID" value="NZ_CP018763.1"/>
</dbReference>
<keyword evidence="2" id="KW-0472">Membrane</keyword>
<keyword evidence="2" id="KW-0812">Transmembrane</keyword>
<comment type="similarity">
    <text evidence="1">Belongs to the LytR/CpsA/Psr (LCP) family.</text>
</comment>
<feature type="transmembrane region" description="Helical" evidence="2">
    <location>
        <begin position="6"/>
        <end position="28"/>
    </location>
</feature>
<evidence type="ECO:0000259" key="3">
    <source>
        <dbReference type="Pfam" id="PF03816"/>
    </source>
</evidence>
<proteinExistence type="inferred from homology"/>
<dbReference type="EMBL" id="JAWJAV010000001">
    <property type="protein sequence ID" value="MDV2620387.1"/>
    <property type="molecule type" value="Genomic_DNA"/>
</dbReference>
<feature type="domain" description="Cell envelope-related transcriptional attenuator" evidence="3">
    <location>
        <begin position="73"/>
        <end position="218"/>
    </location>
</feature>
<evidence type="ECO:0000256" key="1">
    <source>
        <dbReference type="ARBA" id="ARBA00006068"/>
    </source>
</evidence>
<comment type="caution">
    <text evidence="4">The sequence shown here is derived from an EMBL/GenBank/DDBJ whole genome shotgun (WGS) entry which is preliminary data.</text>
</comment>
<name>A0AAP3U0I3_PEDAC</name>
<reference evidence="4" key="2">
    <citation type="submission" date="2023-10" db="EMBL/GenBank/DDBJ databases">
        <authorList>
            <person name="Khurajog B."/>
        </authorList>
    </citation>
    <scope>NUCLEOTIDE SEQUENCE</scope>
    <source>
        <strain evidence="4">BF9</strain>
    </source>
</reference>
<evidence type="ECO:0000256" key="2">
    <source>
        <dbReference type="SAM" id="Phobius"/>
    </source>
</evidence>
<dbReference type="PANTHER" id="PTHR33392">
    <property type="entry name" value="POLYISOPRENYL-TEICHOIC ACID--PEPTIDOGLYCAN TEICHOIC ACID TRANSFERASE TAGU"/>
    <property type="match status" value="1"/>
</dbReference>
<evidence type="ECO:0000313" key="5">
    <source>
        <dbReference type="Proteomes" id="UP001280897"/>
    </source>
</evidence>
<evidence type="ECO:0000313" key="4">
    <source>
        <dbReference type="EMBL" id="MDV2620387.1"/>
    </source>
</evidence>
<dbReference type="InterPro" id="IPR050922">
    <property type="entry name" value="LytR/CpsA/Psr_CW_biosynth"/>
</dbReference>